<keyword evidence="5" id="KW-0805">Transcription regulation</keyword>
<keyword evidence="12" id="KW-1185">Reference proteome</keyword>
<keyword evidence="9" id="KW-0539">Nucleus</keyword>
<dbReference type="GO" id="GO:0045944">
    <property type="term" value="P:positive regulation of transcription by RNA polymerase II"/>
    <property type="evidence" value="ECO:0007669"/>
    <property type="project" value="TreeGrafter"/>
</dbReference>
<evidence type="ECO:0000313" key="11">
    <source>
        <dbReference type="EMBL" id="RNA21328.1"/>
    </source>
</evidence>
<evidence type="ECO:0000256" key="7">
    <source>
        <dbReference type="ARBA" id="ARBA00023163"/>
    </source>
</evidence>
<dbReference type="PROSITE" id="PS51030">
    <property type="entry name" value="NUCLEAR_REC_DBD_2"/>
    <property type="match status" value="2"/>
</dbReference>
<dbReference type="GO" id="GO:0008270">
    <property type="term" value="F:zinc ion binding"/>
    <property type="evidence" value="ECO:0007669"/>
    <property type="project" value="UniProtKB-KW"/>
</dbReference>
<dbReference type="PROSITE" id="PS00031">
    <property type="entry name" value="NUCLEAR_REC_DBD_1"/>
    <property type="match status" value="1"/>
</dbReference>
<evidence type="ECO:0000256" key="6">
    <source>
        <dbReference type="ARBA" id="ARBA00023125"/>
    </source>
</evidence>
<dbReference type="SMART" id="SM00399">
    <property type="entry name" value="ZnF_C4"/>
    <property type="match status" value="2"/>
</dbReference>
<dbReference type="InterPro" id="IPR050234">
    <property type="entry name" value="Nuclear_hormone_rcpt_NR1"/>
</dbReference>
<organism evidence="11 12">
    <name type="scientific">Brachionus plicatilis</name>
    <name type="common">Marine rotifer</name>
    <name type="synonym">Brachionus muelleri</name>
    <dbReference type="NCBI Taxonomy" id="10195"/>
    <lineage>
        <taxon>Eukaryota</taxon>
        <taxon>Metazoa</taxon>
        <taxon>Spiralia</taxon>
        <taxon>Gnathifera</taxon>
        <taxon>Rotifera</taxon>
        <taxon>Eurotatoria</taxon>
        <taxon>Monogononta</taxon>
        <taxon>Pseudotrocha</taxon>
        <taxon>Ploima</taxon>
        <taxon>Brachionidae</taxon>
        <taxon>Brachionus</taxon>
    </lineage>
</organism>
<dbReference type="Gene3D" id="3.30.50.10">
    <property type="entry name" value="Erythroid Transcription Factor GATA-1, subunit A"/>
    <property type="match status" value="2"/>
</dbReference>
<dbReference type="InterPro" id="IPR013088">
    <property type="entry name" value="Znf_NHR/GATA"/>
</dbReference>
<dbReference type="AlphaFoldDB" id="A0A3M7RDK4"/>
<keyword evidence="8 11" id="KW-0675">Receptor</keyword>
<dbReference type="GO" id="GO:0009755">
    <property type="term" value="P:hormone-mediated signaling pathway"/>
    <property type="evidence" value="ECO:0007669"/>
    <property type="project" value="TreeGrafter"/>
</dbReference>
<evidence type="ECO:0000256" key="1">
    <source>
        <dbReference type="ARBA" id="ARBA00005993"/>
    </source>
</evidence>
<keyword evidence="7" id="KW-0804">Transcription</keyword>
<keyword evidence="2" id="KW-0479">Metal-binding</keyword>
<dbReference type="OrthoDB" id="5771769at2759"/>
<keyword evidence="3" id="KW-0863">Zinc-finger</keyword>
<dbReference type="Proteomes" id="UP000276133">
    <property type="component" value="Unassembled WGS sequence"/>
</dbReference>
<accession>A0A3M7RDK4</accession>
<dbReference type="InterPro" id="IPR001628">
    <property type="entry name" value="Znf_hrmn_rcpt"/>
</dbReference>
<dbReference type="GO" id="GO:0000978">
    <property type="term" value="F:RNA polymerase II cis-regulatory region sequence-specific DNA binding"/>
    <property type="evidence" value="ECO:0007669"/>
    <property type="project" value="TreeGrafter"/>
</dbReference>
<dbReference type="InterPro" id="IPR035500">
    <property type="entry name" value="NHR-like_dom_sf"/>
</dbReference>
<gene>
    <name evidence="11" type="ORF">BpHYR1_028639</name>
</gene>
<keyword evidence="4" id="KW-0862">Zinc</keyword>
<keyword evidence="6" id="KW-0238">DNA-binding</keyword>
<evidence type="ECO:0000256" key="2">
    <source>
        <dbReference type="ARBA" id="ARBA00022723"/>
    </source>
</evidence>
<comment type="caution">
    <text evidence="11">The sequence shown here is derived from an EMBL/GenBank/DDBJ whole genome shotgun (WGS) entry which is preliminary data.</text>
</comment>
<sequence length="431" mass="49405">MSLLSDKNKPEPCRVCGETNSAGWHCGTITCEACKKFFLRNAKSEYLEFKCVRSNSSCVITKSTRTNCAFCRFKKCLQVGMKHNVVNDIVPFKEIPCSVCGDASSGLHFGAITCEGCKGFFRRNVKEGHKFVCTGDGNCEISYKSRNACRSCRYNKCVTAGMDLKNCKIGRQSNLFKQKIKSIMDNASSDVSNNQEYINNFNPGVVYPQNVNSQRITVNDLDVKTDIENLLDENTKNLIKKVYQSYQVLENIQTVPNKILNQEHELVLERFSIEDQKILLVNSVHPLRLIQLIRLQQKREQTETQANLNTNINYFDCDSATYDKIIKYFPVFDKILLFYKPLVDMVRELKLDCKEFALFSAVLAFSTTCKGLVGFGEKFDCNLDYTYFINSFNYLLIKLASIKGSKFKMKKNNGMEFHFNEKIFKEHDSIF</sequence>
<evidence type="ECO:0000256" key="9">
    <source>
        <dbReference type="ARBA" id="ARBA00023242"/>
    </source>
</evidence>
<comment type="similarity">
    <text evidence="1">Belongs to the nuclear hormone receptor family.</text>
</comment>
<evidence type="ECO:0000256" key="3">
    <source>
        <dbReference type="ARBA" id="ARBA00022771"/>
    </source>
</evidence>
<dbReference type="FunFam" id="3.30.50.10:FF:000030">
    <property type="entry name" value="Nuclear Hormone Receptor family"/>
    <property type="match status" value="1"/>
</dbReference>
<evidence type="ECO:0000256" key="5">
    <source>
        <dbReference type="ARBA" id="ARBA00023015"/>
    </source>
</evidence>
<dbReference type="PANTHER" id="PTHR24082">
    <property type="entry name" value="NUCLEAR HORMONE RECEPTOR"/>
    <property type="match status" value="1"/>
</dbReference>
<dbReference type="GO" id="GO:0030154">
    <property type="term" value="P:cell differentiation"/>
    <property type="evidence" value="ECO:0007669"/>
    <property type="project" value="TreeGrafter"/>
</dbReference>
<dbReference type="CDD" id="cd06916">
    <property type="entry name" value="NR_DBD_like"/>
    <property type="match status" value="1"/>
</dbReference>
<protein>
    <submittedName>
        <fullName evidence="11">Nuclear receptor 2DBD gamma</fullName>
    </submittedName>
</protein>
<evidence type="ECO:0000313" key="12">
    <source>
        <dbReference type="Proteomes" id="UP000276133"/>
    </source>
</evidence>
<dbReference type="STRING" id="10195.A0A3M7RDK4"/>
<evidence type="ECO:0000256" key="4">
    <source>
        <dbReference type="ARBA" id="ARBA00022833"/>
    </source>
</evidence>
<feature type="domain" description="Nuclear receptor" evidence="10">
    <location>
        <begin position="10"/>
        <end position="88"/>
    </location>
</feature>
<dbReference type="EMBL" id="REGN01003695">
    <property type="protein sequence ID" value="RNA21328.1"/>
    <property type="molecule type" value="Genomic_DNA"/>
</dbReference>
<reference evidence="11 12" key="1">
    <citation type="journal article" date="2018" name="Sci. Rep.">
        <title>Genomic signatures of local adaptation to the degree of environmental predictability in rotifers.</title>
        <authorList>
            <person name="Franch-Gras L."/>
            <person name="Hahn C."/>
            <person name="Garcia-Roger E.M."/>
            <person name="Carmona M.J."/>
            <person name="Serra M."/>
            <person name="Gomez A."/>
        </authorList>
    </citation>
    <scope>NUCLEOTIDE SEQUENCE [LARGE SCALE GENOMIC DNA]</scope>
    <source>
        <strain evidence="11">HYR1</strain>
    </source>
</reference>
<dbReference type="GO" id="GO:0004879">
    <property type="term" value="F:nuclear receptor activity"/>
    <property type="evidence" value="ECO:0007669"/>
    <property type="project" value="TreeGrafter"/>
</dbReference>
<name>A0A3M7RDK4_BRAPC</name>
<feature type="domain" description="Nuclear receptor" evidence="10">
    <location>
        <begin position="94"/>
        <end position="169"/>
    </location>
</feature>
<dbReference type="PANTHER" id="PTHR24082:SF473">
    <property type="entry name" value="ECDYSONE-INDUCED PROTEIN 75B, ISOFORM B"/>
    <property type="match status" value="1"/>
</dbReference>
<dbReference type="PRINTS" id="PR00047">
    <property type="entry name" value="STROIDFINGER"/>
</dbReference>
<evidence type="ECO:0000256" key="8">
    <source>
        <dbReference type="ARBA" id="ARBA00023170"/>
    </source>
</evidence>
<dbReference type="Gene3D" id="1.10.565.10">
    <property type="entry name" value="Retinoid X Receptor"/>
    <property type="match status" value="1"/>
</dbReference>
<dbReference type="SUPFAM" id="SSF48508">
    <property type="entry name" value="Nuclear receptor ligand-binding domain"/>
    <property type="match status" value="1"/>
</dbReference>
<dbReference type="PRINTS" id="PR00398">
    <property type="entry name" value="STRDHORMONER"/>
</dbReference>
<dbReference type="Pfam" id="PF00105">
    <property type="entry name" value="zf-C4"/>
    <property type="match status" value="2"/>
</dbReference>
<dbReference type="SUPFAM" id="SSF57716">
    <property type="entry name" value="Glucocorticoid receptor-like (DNA-binding domain)"/>
    <property type="match status" value="2"/>
</dbReference>
<proteinExistence type="inferred from homology"/>
<dbReference type="GO" id="GO:0000122">
    <property type="term" value="P:negative regulation of transcription by RNA polymerase II"/>
    <property type="evidence" value="ECO:0007669"/>
    <property type="project" value="TreeGrafter"/>
</dbReference>
<evidence type="ECO:0000259" key="10">
    <source>
        <dbReference type="PROSITE" id="PS51030"/>
    </source>
</evidence>
<dbReference type="InterPro" id="IPR001723">
    <property type="entry name" value="Nuclear_hrmn_rcpt"/>
</dbReference>